<proteinExistence type="predicted"/>
<reference evidence="2" key="1">
    <citation type="submission" date="2020-10" db="EMBL/GenBank/DDBJ databases">
        <title>Chromosome-scale genome assembly of the Allis shad, Alosa alosa.</title>
        <authorList>
            <person name="Margot Z."/>
            <person name="Christophe K."/>
            <person name="Cabau C."/>
            <person name="Louis A."/>
            <person name="Berthelot C."/>
            <person name="Parey E."/>
            <person name="Roest Crollius H."/>
            <person name="Montfort J."/>
            <person name="Robinson-Rechavi M."/>
            <person name="Bucao C."/>
            <person name="Bouchez O."/>
            <person name="Gislard M."/>
            <person name="Lluch J."/>
            <person name="Milhes M."/>
            <person name="Lampietro C."/>
            <person name="Lopez Roques C."/>
            <person name="Donnadieu C."/>
            <person name="Braasch I."/>
            <person name="Desvignes T."/>
            <person name="Postlethwait J."/>
            <person name="Bobe J."/>
            <person name="Guiguen Y."/>
        </authorList>
    </citation>
    <scope>NUCLEOTIDE SEQUENCE</scope>
    <source>
        <strain evidence="2">M-15738</strain>
        <tissue evidence="2">Blood</tissue>
    </source>
</reference>
<name>A0AAV6GFR0_9TELE</name>
<dbReference type="EMBL" id="JADWDJ010000011">
    <property type="protein sequence ID" value="KAG5274028.1"/>
    <property type="molecule type" value="Genomic_DNA"/>
</dbReference>
<feature type="region of interest" description="Disordered" evidence="1">
    <location>
        <begin position="1"/>
        <end position="36"/>
    </location>
</feature>
<gene>
    <name evidence="2" type="ORF">AALO_G00158380</name>
</gene>
<protein>
    <submittedName>
        <fullName evidence="2">Uncharacterized protein</fullName>
    </submittedName>
</protein>
<accession>A0AAV6GFR0</accession>
<keyword evidence="3" id="KW-1185">Reference proteome</keyword>
<organism evidence="2 3">
    <name type="scientific">Alosa alosa</name>
    <name type="common">allis shad</name>
    <dbReference type="NCBI Taxonomy" id="278164"/>
    <lineage>
        <taxon>Eukaryota</taxon>
        <taxon>Metazoa</taxon>
        <taxon>Chordata</taxon>
        <taxon>Craniata</taxon>
        <taxon>Vertebrata</taxon>
        <taxon>Euteleostomi</taxon>
        <taxon>Actinopterygii</taxon>
        <taxon>Neopterygii</taxon>
        <taxon>Teleostei</taxon>
        <taxon>Clupei</taxon>
        <taxon>Clupeiformes</taxon>
        <taxon>Clupeoidei</taxon>
        <taxon>Clupeidae</taxon>
        <taxon>Alosa</taxon>
    </lineage>
</organism>
<evidence type="ECO:0000313" key="2">
    <source>
        <dbReference type="EMBL" id="KAG5274028.1"/>
    </source>
</evidence>
<comment type="caution">
    <text evidence="2">The sequence shown here is derived from an EMBL/GenBank/DDBJ whole genome shotgun (WGS) entry which is preliminary data.</text>
</comment>
<dbReference type="Proteomes" id="UP000823561">
    <property type="component" value="Chromosome 11"/>
</dbReference>
<evidence type="ECO:0000256" key="1">
    <source>
        <dbReference type="SAM" id="MobiDB-lite"/>
    </source>
</evidence>
<sequence>MDLRMSLPSSPQSPWLHPKSTCSYPPPAPPSSASLRSSDKMCQEFAVLASRITGPFLHTHTEVLKISPATSTYGILQSPPSSHRLCT</sequence>
<evidence type="ECO:0000313" key="3">
    <source>
        <dbReference type="Proteomes" id="UP000823561"/>
    </source>
</evidence>
<dbReference type="AlphaFoldDB" id="A0AAV6GFR0"/>